<reference evidence="16 17" key="1">
    <citation type="submission" date="2016-10" db="EMBL/GenBank/DDBJ databases">
        <authorList>
            <person name="de Groot N.N."/>
        </authorList>
    </citation>
    <scope>NUCLEOTIDE SEQUENCE [LARGE SCALE GENOMIC DNA]</scope>
    <source>
        <strain evidence="16 17">DSM 23413</strain>
    </source>
</reference>
<evidence type="ECO:0000313" key="16">
    <source>
        <dbReference type="EMBL" id="SEF41374.1"/>
    </source>
</evidence>
<evidence type="ECO:0000256" key="12">
    <source>
        <dbReference type="ARBA" id="ARBA00040743"/>
    </source>
</evidence>
<protein>
    <recommendedName>
        <fullName evidence="2">Parvulin-like PPIase</fullName>
    </recommendedName>
    <alternativeName>
        <fullName evidence="9">Peptidyl-prolyl cis-trans isomerase plp</fullName>
    </alternativeName>
    <alternativeName>
        <fullName evidence="12">Periplasmic chaperone PpiD</fullName>
    </alternativeName>
    <alternativeName>
        <fullName evidence="13">Periplasmic folding chaperone</fullName>
    </alternativeName>
    <alternativeName>
        <fullName evidence="10">Rotamase plp</fullName>
    </alternativeName>
</protein>
<dbReference type="Proteomes" id="UP000236742">
    <property type="component" value="Unassembled WGS sequence"/>
</dbReference>
<comment type="subcellular location">
    <subcellularLocation>
        <location evidence="1">Cell inner membrane</location>
        <topology evidence="1">Single-pass type II membrane protein</topology>
        <orientation evidence="1">Periplasmic side</orientation>
    </subcellularLocation>
</comment>
<keyword evidence="4" id="KW-0997">Cell inner membrane</keyword>
<dbReference type="InterPro" id="IPR000297">
    <property type="entry name" value="PPIase_PpiC"/>
</dbReference>
<dbReference type="Gene3D" id="3.10.50.40">
    <property type="match status" value="1"/>
</dbReference>
<evidence type="ECO:0000256" key="8">
    <source>
        <dbReference type="ARBA" id="ARBA00023186"/>
    </source>
</evidence>
<evidence type="ECO:0000256" key="11">
    <source>
        <dbReference type="ARBA" id="ARBA00038408"/>
    </source>
</evidence>
<sequence>MAARIKNLSKTFVWILLAMVIAGLGGYGALNLSATVRTVATVGDEVVTTEQFARELQREIRVVEAQTGQRLQSDQIRQAGLDQMVLGRLIAIAAIDNEIAHIGLSVGDETLQKEILKIGAFQGPDGKFDRDTYKFQLEQAGLTEAEFEEDLRKEQARTLVQGAIMGGARMPAVLTDTIAAYVGERRSFTMARLTAESLGTPIPEPTEDDLRAYYEAHKDDFRLPETKKITYALLSPEMVMDVVEVDEAAIRKLYDERRDKYDIPDRRLVERLVFPDEQAARDAKAQLEVGGTTFEALVRDRGLELEDVDMGDVTAADLGNAAEQVFAAEVGDVVGPVQTDLGPALFRVNGTLAAHHTPFEEARAELREELAGEAARRVIEGRAEAINDLLAGGATLEELAKEEGLRLDHIDWTAEAAEGIAAYDAFRQAAEKATPDDYPEALFLDDGGLFALRVDEVLPPRPEPFEQARDKVADAWRLAETEKALRAEAERILADLGEDGDLAAAGLDTETESGLTRTAFVEGTPPDFMAQVFKMEPGEVRVIGSGAVLHLVRLDEILPPAEDDQMTMLKTAYAQQADQALGQALFEAYARDAQLRAQPTFDQQAAAAVLSNLR</sequence>
<evidence type="ECO:0000256" key="14">
    <source>
        <dbReference type="SAM" id="Phobius"/>
    </source>
</evidence>
<keyword evidence="5 14" id="KW-0812">Transmembrane</keyword>
<accession>A0A1H5RTE4</accession>
<dbReference type="PANTHER" id="PTHR47529">
    <property type="entry name" value="PEPTIDYL-PROLYL CIS-TRANS ISOMERASE D"/>
    <property type="match status" value="1"/>
</dbReference>
<dbReference type="EMBL" id="FNVD01000001">
    <property type="protein sequence ID" value="SEF41374.1"/>
    <property type="molecule type" value="Genomic_DNA"/>
</dbReference>
<evidence type="ECO:0000313" key="17">
    <source>
        <dbReference type="Proteomes" id="UP000236742"/>
    </source>
</evidence>
<keyword evidence="17" id="KW-1185">Reference proteome</keyword>
<gene>
    <name evidence="16" type="ORF">SAMN05421751_101142</name>
</gene>
<dbReference type="Pfam" id="PF13624">
    <property type="entry name" value="SurA_N_3"/>
    <property type="match status" value="1"/>
</dbReference>
<evidence type="ECO:0000259" key="15">
    <source>
        <dbReference type="Pfam" id="PF13145"/>
    </source>
</evidence>
<dbReference type="PANTHER" id="PTHR47529:SF1">
    <property type="entry name" value="PERIPLASMIC CHAPERONE PPID"/>
    <property type="match status" value="1"/>
</dbReference>
<feature type="domain" description="PpiC" evidence="15">
    <location>
        <begin position="245"/>
        <end position="363"/>
    </location>
</feature>
<evidence type="ECO:0000256" key="13">
    <source>
        <dbReference type="ARBA" id="ARBA00042775"/>
    </source>
</evidence>
<evidence type="ECO:0000256" key="1">
    <source>
        <dbReference type="ARBA" id="ARBA00004382"/>
    </source>
</evidence>
<keyword evidence="7 14" id="KW-0472">Membrane</keyword>
<dbReference type="GO" id="GO:0005886">
    <property type="term" value="C:plasma membrane"/>
    <property type="evidence" value="ECO:0007669"/>
    <property type="project" value="UniProtKB-SubCell"/>
</dbReference>
<evidence type="ECO:0000256" key="3">
    <source>
        <dbReference type="ARBA" id="ARBA00022475"/>
    </source>
</evidence>
<evidence type="ECO:0000256" key="7">
    <source>
        <dbReference type="ARBA" id="ARBA00023136"/>
    </source>
</evidence>
<evidence type="ECO:0000256" key="10">
    <source>
        <dbReference type="ARBA" id="ARBA00031484"/>
    </source>
</evidence>
<dbReference type="InterPro" id="IPR027304">
    <property type="entry name" value="Trigger_fact/SurA_dom_sf"/>
</dbReference>
<dbReference type="InterPro" id="IPR046357">
    <property type="entry name" value="PPIase_dom_sf"/>
</dbReference>
<dbReference type="InterPro" id="IPR052029">
    <property type="entry name" value="PpiD_chaperone"/>
</dbReference>
<comment type="similarity">
    <text evidence="11">Belongs to the PpiD chaperone family.</text>
</comment>
<dbReference type="RefSeq" id="WP_104006192.1">
    <property type="nucleotide sequence ID" value="NZ_FNVD01000001.1"/>
</dbReference>
<feature type="domain" description="PpiC" evidence="15">
    <location>
        <begin position="382"/>
        <end position="470"/>
    </location>
</feature>
<evidence type="ECO:0000256" key="2">
    <source>
        <dbReference type="ARBA" id="ARBA00018370"/>
    </source>
</evidence>
<keyword evidence="3" id="KW-1003">Cell membrane</keyword>
<dbReference type="Pfam" id="PF13145">
    <property type="entry name" value="Rotamase_2"/>
    <property type="match status" value="2"/>
</dbReference>
<evidence type="ECO:0000256" key="4">
    <source>
        <dbReference type="ARBA" id="ARBA00022519"/>
    </source>
</evidence>
<dbReference type="GO" id="GO:0003755">
    <property type="term" value="F:peptidyl-prolyl cis-trans isomerase activity"/>
    <property type="evidence" value="ECO:0007669"/>
    <property type="project" value="InterPro"/>
</dbReference>
<keyword evidence="6 14" id="KW-1133">Transmembrane helix</keyword>
<evidence type="ECO:0000256" key="5">
    <source>
        <dbReference type="ARBA" id="ARBA00022692"/>
    </source>
</evidence>
<evidence type="ECO:0000256" key="9">
    <source>
        <dbReference type="ARBA" id="ARBA00030642"/>
    </source>
</evidence>
<feature type="transmembrane region" description="Helical" evidence="14">
    <location>
        <begin position="12"/>
        <end position="30"/>
    </location>
</feature>
<evidence type="ECO:0000256" key="6">
    <source>
        <dbReference type="ARBA" id="ARBA00022989"/>
    </source>
</evidence>
<organism evidence="16 17">
    <name type="scientific">Jhaorihella thermophila</name>
    <dbReference type="NCBI Taxonomy" id="488547"/>
    <lineage>
        <taxon>Bacteria</taxon>
        <taxon>Pseudomonadati</taxon>
        <taxon>Pseudomonadota</taxon>
        <taxon>Alphaproteobacteria</taxon>
        <taxon>Rhodobacterales</taxon>
        <taxon>Paracoccaceae</taxon>
        <taxon>Jhaorihella</taxon>
    </lineage>
</organism>
<proteinExistence type="inferred from homology"/>
<keyword evidence="16" id="KW-0413">Isomerase</keyword>
<keyword evidence="8" id="KW-0143">Chaperone</keyword>
<dbReference type="AlphaFoldDB" id="A0A1H5RTE4"/>
<name>A0A1H5RTE4_9RHOB</name>
<dbReference type="SUPFAM" id="SSF54534">
    <property type="entry name" value="FKBP-like"/>
    <property type="match status" value="1"/>
</dbReference>
<dbReference type="SUPFAM" id="SSF109998">
    <property type="entry name" value="Triger factor/SurA peptide-binding domain-like"/>
    <property type="match status" value="1"/>
</dbReference>
<dbReference type="OrthoDB" id="9768393at2"/>
<dbReference type="Gene3D" id="1.10.4030.10">
    <property type="entry name" value="Porin chaperone SurA, peptide-binding domain"/>
    <property type="match status" value="1"/>
</dbReference>